<reference evidence="3" key="1">
    <citation type="submission" date="2020-11" db="EMBL/GenBank/DDBJ databases">
        <title>Isolation and identification of active actinomycetes.</title>
        <authorList>
            <person name="Sun X."/>
        </authorList>
    </citation>
    <scope>NUCLEOTIDE SEQUENCE</scope>
    <source>
        <strain evidence="3">NEAU-A11</strain>
    </source>
</reference>
<dbReference type="Gene3D" id="2.50.20.20">
    <property type="match status" value="1"/>
</dbReference>
<proteinExistence type="predicted"/>
<evidence type="ECO:0000313" key="4">
    <source>
        <dbReference type="Proteomes" id="UP000598146"/>
    </source>
</evidence>
<evidence type="ECO:0000256" key="1">
    <source>
        <dbReference type="SAM" id="MobiDB-lite"/>
    </source>
</evidence>
<dbReference type="AlphaFoldDB" id="A0A931C6B9"/>
<dbReference type="InterPro" id="IPR029046">
    <property type="entry name" value="LolA/LolB/LppX"/>
</dbReference>
<evidence type="ECO:0008006" key="5">
    <source>
        <dbReference type="Google" id="ProtNLM"/>
    </source>
</evidence>
<dbReference type="PROSITE" id="PS51257">
    <property type="entry name" value="PROKAR_LIPOPROTEIN"/>
    <property type="match status" value="1"/>
</dbReference>
<evidence type="ECO:0000256" key="2">
    <source>
        <dbReference type="SAM" id="SignalP"/>
    </source>
</evidence>
<dbReference type="SUPFAM" id="SSF89392">
    <property type="entry name" value="Prokaryotic lipoproteins and lipoprotein localization factors"/>
    <property type="match status" value="1"/>
</dbReference>
<feature type="signal peptide" evidence="2">
    <location>
        <begin position="1"/>
        <end position="20"/>
    </location>
</feature>
<comment type="caution">
    <text evidence="3">The sequence shown here is derived from an EMBL/GenBank/DDBJ whole genome shotgun (WGS) entry which is preliminary data.</text>
</comment>
<gene>
    <name evidence="3" type="ORF">I4J89_10180</name>
</gene>
<sequence length="271" mass="27208">MRTPRLAGLGLVAATTAALAVTGCAENGTAGPTASTSASNSASASAPAGAVPSVSTSADPAAVQALTGATTALDRESFKLAVTGGAGYRLTALIDAPNSKGTAQLTASGTNTELTVKSLLIGQDLYAQIPGITKGDTWTHLDMSRLPEGANIGLRPGRIDPVDTARLIGSTTDVHATGARDYAGTVDLTKATGIAGLNQVTIQGYGPAAQRVPFTAGLDEKGRLSTLTLQLPGSTTLEARYTDYGTTVTATAPPAAQIVEAPEDVYRVLGG</sequence>
<feature type="region of interest" description="Disordered" evidence="1">
    <location>
        <begin position="29"/>
        <end position="55"/>
    </location>
</feature>
<dbReference type="Proteomes" id="UP000598146">
    <property type="component" value="Unassembled WGS sequence"/>
</dbReference>
<feature type="chain" id="PRO_5038799353" description="Lipoprotein" evidence="2">
    <location>
        <begin position="21"/>
        <end position="271"/>
    </location>
</feature>
<name>A0A931C6B9_9ACTN</name>
<dbReference type="RefSeq" id="WP_196413623.1">
    <property type="nucleotide sequence ID" value="NZ_JADQTO010000004.1"/>
</dbReference>
<keyword evidence="2" id="KW-0732">Signal</keyword>
<protein>
    <recommendedName>
        <fullName evidence="5">Lipoprotein</fullName>
    </recommendedName>
</protein>
<organism evidence="3 4">
    <name type="scientific">Actinoplanes aureus</name>
    <dbReference type="NCBI Taxonomy" id="2792083"/>
    <lineage>
        <taxon>Bacteria</taxon>
        <taxon>Bacillati</taxon>
        <taxon>Actinomycetota</taxon>
        <taxon>Actinomycetes</taxon>
        <taxon>Micromonosporales</taxon>
        <taxon>Micromonosporaceae</taxon>
        <taxon>Actinoplanes</taxon>
    </lineage>
</organism>
<keyword evidence="4" id="KW-1185">Reference proteome</keyword>
<evidence type="ECO:0000313" key="3">
    <source>
        <dbReference type="EMBL" id="MBG0561831.1"/>
    </source>
</evidence>
<dbReference type="EMBL" id="JADQTO010000004">
    <property type="protein sequence ID" value="MBG0561831.1"/>
    <property type="molecule type" value="Genomic_DNA"/>
</dbReference>
<accession>A0A931C6B9</accession>